<dbReference type="OrthoDB" id="9789941at2"/>
<dbReference type="CDD" id="cd02549">
    <property type="entry name" value="Peptidase_C39A"/>
    <property type="match status" value="1"/>
</dbReference>
<organism evidence="3 4">
    <name type="scientific">Nonomuraea diastatica</name>
    <dbReference type="NCBI Taxonomy" id="1848329"/>
    <lineage>
        <taxon>Bacteria</taxon>
        <taxon>Bacillati</taxon>
        <taxon>Actinomycetota</taxon>
        <taxon>Actinomycetes</taxon>
        <taxon>Streptosporangiales</taxon>
        <taxon>Streptosporangiaceae</taxon>
        <taxon>Nonomuraea</taxon>
    </lineage>
</organism>
<sequence>MWVVLTVDPSPVAFARFAVPDGWPGRGSGSRPDRGPRTWIGEEHPIGFAATQLVPSWTARTPPGTWIEIALRATTASGARSKWYVMGRWSEHGDPRTSVPGQGDGDGDVAVDTFVARRPVVAYQLRVTRHGESARVTGLGVMASALPRHPLPPSTVGGPGADGGTVDATGPDADAWPDPQAGPDADAGPDAGGGAGAVELAVPRHSQYAHAGHHLRWDGGGANWCSPASVAMVLGFWGRGPGPGELAWVGADDPAPMVDHAAMGVYDESYQGTGNWPFNVAYAGRFGLAGFVTRLRSAAELERFVRAGIPVITSQSFKAHELPGSGYSTNGHIMVVTGFTAAGDVVVNDPAAPAGAEVRRVYPRAAFERVWLRSPGSGGSGGIVYILHPPDRPLPPCTNGNW</sequence>
<evidence type="ECO:0000313" key="3">
    <source>
        <dbReference type="EMBL" id="TDD19794.1"/>
    </source>
</evidence>
<dbReference type="InterPro" id="IPR039563">
    <property type="entry name" value="Peptidase_C39_single_dom"/>
</dbReference>
<dbReference type="InterPro" id="IPR039564">
    <property type="entry name" value="Peptidase_C39-like"/>
</dbReference>
<evidence type="ECO:0000259" key="2">
    <source>
        <dbReference type="Pfam" id="PF13529"/>
    </source>
</evidence>
<gene>
    <name evidence="3" type="ORF">E1294_19840</name>
</gene>
<name>A0A4R4WQB3_9ACTN</name>
<evidence type="ECO:0000313" key="4">
    <source>
        <dbReference type="Proteomes" id="UP000294543"/>
    </source>
</evidence>
<dbReference type="AlphaFoldDB" id="A0A4R4WQB3"/>
<dbReference type="Proteomes" id="UP000294543">
    <property type="component" value="Unassembled WGS sequence"/>
</dbReference>
<protein>
    <submittedName>
        <fullName evidence="3">Peptidase C39 family protein</fullName>
    </submittedName>
</protein>
<proteinExistence type="predicted"/>
<feature type="domain" description="Peptidase C39-like" evidence="2">
    <location>
        <begin position="201"/>
        <end position="351"/>
    </location>
</feature>
<evidence type="ECO:0000256" key="1">
    <source>
        <dbReference type="SAM" id="MobiDB-lite"/>
    </source>
</evidence>
<accession>A0A4R4WQB3</accession>
<keyword evidence="4" id="KW-1185">Reference proteome</keyword>
<dbReference type="EMBL" id="SMKP01000053">
    <property type="protein sequence ID" value="TDD19794.1"/>
    <property type="molecule type" value="Genomic_DNA"/>
</dbReference>
<feature type="compositionally biased region" description="Low complexity" evidence="1">
    <location>
        <begin position="170"/>
        <end position="189"/>
    </location>
</feature>
<reference evidence="3 4" key="1">
    <citation type="submission" date="2019-03" db="EMBL/GenBank/DDBJ databases">
        <title>Draft genome sequences of novel Actinobacteria.</title>
        <authorList>
            <person name="Sahin N."/>
            <person name="Ay H."/>
            <person name="Saygin H."/>
        </authorList>
    </citation>
    <scope>NUCLEOTIDE SEQUENCE [LARGE SCALE GENOMIC DNA]</scope>
    <source>
        <strain evidence="3 4">KC712</strain>
    </source>
</reference>
<comment type="caution">
    <text evidence="3">The sequence shown here is derived from an EMBL/GenBank/DDBJ whole genome shotgun (WGS) entry which is preliminary data.</text>
</comment>
<dbReference type="Pfam" id="PF13529">
    <property type="entry name" value="Peptidase_C39_2"/>
    <property type="match status" value="1"/>
</dbReference>
<dbReference type="Gene3D" id="3.90.70.10">
    <property type="entry name" value="Cysteine proteinases"/>
    <property type="match status" value="1"/>
</dbReference>
<feature type="region of interest" description="Disordered" evidence="1">
    <location>
        <begin position="149"/>
        <end position="197"/>
    </location>
</feature>